<keyword evidence="9" id="KW-1185">Reference proteome</keyword>
<feature type="domain" description="Amino acid transporter transmembrane" evidence="7">
    <location>
        <begin position="56"/>
        <end position="450"/>
    </location>
</feature>
<dbReference type="OrthoDB" id="3162524at2759"/>
<name>A0A9P4W641_CURKU</name>
<protein>
    <recommendedName>
        <fullName evidence="7">Amino acid transporter transmembrane domain-containing protein</fullName>
    </recommendedName>
</protein>
<evidence type="ECO:0000256" key="6">
    <source>
        <dbReference type="SAM" id="Phobius"/>
    </source>
</evidence>
<comment type="similarity">
    <text evidence="2">Belongs to the amino acid/polyamine transporter 2 family.</text>
</comment>
<evidence type="ECO:0000256" key="5">
    <source>
        <dbReference type="ARBA" id="ARBA00023136"/>
    </source>
</evidence>
<dbReference type="GO" id="GO:0016020">
    <property type="term" value="C:membrane"/>
    <property type="evidence" value="ECO:0007669"/>
    <property type="project" value="UniProtKB-SubCell"/>
</dbReference>
<feature type="transmembrane region" description="Helical" evidence="6">
    <location>
        <begin position="193"/>
        <end position="217"/>
    </location>
</feature>
<feature type="transmembrane region" description="Helical" evidence="6">
    <location>
        <begin position="132"/>
        <end position="154"/>
    </location>
</feature>
<dbReference type="PANTHER" id="PTHR22950:SF697">
    <property type="entry name" value="AMINO ACID TRANSPORTER (EUROFUNG)"/>
    <property type="match status" value="1"/>
</dbReference>
<keyword evidence="4 6" id="KW-1133">Transmembrane helix</keyword>
<organism evidence="8 9">
    <name type="scientific">Curvularia kusanoi</name>
    <name type="common">Cochliobolus kusanoi</name>
    <dbReference type="NCBI Taxonomy" id="90978"/>
    <lineage>
        <taxon>Eukaryota</taxon>
        <taxon>Fungi</taxon>
        <taxon>Dikarya</taxon>
        <taxon>Ascomycota</taxon>
        <taxon>Pezizomycotina</taxon>
        <taxon>Dothideomycetes</taxon>
        <taxon>Pleosporomycetidae</taxon>
        <taxon>Pleosporales</taxon>
        <taxon>Pleosporineae</taxon>
        <taxon>Pleosporaceae</taxon>
        <taxon>Curvularia</taxon>
    </lineage>
</organism>
<proteinExistence type="inferred from homology"/>
<feature type="transmembrane region" description="Helical" evidence="6">
    <location>
        <begin position="94"/>
        <end position="111"/>
    </location>
</feature>
<dbReference type="EMBL" id="SWKU01000046">
    <property type="protein sequence ID" value="KAF2993879.1"/>
    <property type="molecule type" value="Genomic_DNA"/>
</dbReference>
<dbReference type="Proteomes" id="UP000801428">
    <property type="component" value="Unassembled WGS sequence"/>
</dbReference>
<feature type="transmembrane region" description="Helical" evidence="6">
    <location>
        <begin position="360"/>
        <end position="380"/>
    </location>
</feature>
<evidence type="ECO:0000256" key="2">
    <source>
        <dbReference type="ARBA" id="ARBA00008066"/>
    </source>
</evidence>
<dbReference type="Pfam" id="PF01490">
    <property type="entry name" value="Aa_trans"/>
    <property type="match status" value="1"/>
</dbReference>
<gene>
    <name evidence="8" type="ORF">E8E13_001903</name>
</gene>
<evidence type="ECO:0000259" key="7">
    <source>
        <dbReference type="Pfam" id="PF01490"/>
    </source>
</evidence>
<accession>A0A9P4W641</accession>
<keyword evidence="5 6" id="KW-0472">Membrane</keyword>
<feature type="transmembrane region" description="Helical" evidence="6">
    <location>
        <begin position="237"/>
        <end position="266"/>
    </location>
</feature>
<comment type="subcellular location">
    <subcellularLocation>
        <location evidence="1">Membrane</location>
        <topology evidence="1">Multi-pass membrane protein</topology>
    </subcellularLocation>
</comment>
<comment type="caution">
    <text evidence="8">The sequence shown here is derived from an EMBL/GenBank/DDBJ whole genome shotgun (WGS) entry which is preliminary data.</text>
</comment>
<feature type="transmembrane region" description="Helical" evidence="6">
    <location>
        <begin position="386"/>
        <end position="406"/>
    </location>
</feature>
<sequence length="479" mass="51367">MTSQIFPPTEKRSGYLQATEMTSNDLAEKSGTTTELTESESHEIFRVDGEGVNFRTVSWQRATIVFLKINFAMSILSVPEAIATLGAVGGGLSVVGWSAVNAYTAVILGSARNRRPECHTLADLMGSCWGRIGRELVGVQIIVAQILISAGGIVSTSAAFNALSEHGACTVVFAAVSAILITMCSSIRTFSRLGWLTWTGFITFFIAVLVFVIAVGVQDRPAAAPPTGEFDLGFKAIAYPSFIAGMTMTANIFISTSGSSMFLPVIAEMRRPQDYKKAAIWAGVIVAIIYLVFSMTTYRFCGSWLSSPAFGSAGPLFKKITYGLALPGLIIGVGIYQHVAAKLLFVRALRDSKHLQANTAVHWSTWIGINVVLGILGFIVAEAVPILNFLLGLAGSLCFAPFSLIYPTVLWMHDFRTYRTGSLKRKAMFGFNALICAIGIYMMIAGTYGVSTSIRDAFASGFIAKVFDCSDNSGGRTAG</sequence>
<feature type="transmembrane region" description="Helical" evidence="6">
    <location>
        <begin position="160"/>
        <end position="181"/>
    </location>
</feature>
<keyword evidence="3 6" id="KW-0812">Transmembrane</keyword>
<feature type="transmembrane region" description="Helical" evidence="6">
    <location>
        <begin position="320"/>
        <end position="339"/>
    </location>
</feature>
<reference evidence="8" key="1">
    <citation type="submission" date="2019-04" db="EMBL/GenBank/DDBJ databases">
        <title>Sequencing of skin fungus with MAO and IRED activity.</title>
        <authorList>
            <person name="Marsaioli A.J."/>
            <person name="Bonatto J.M.C."/>
            <person name="Reis Junior O."/>
        </authorList>
    </citation>
    <scope>NUCLEOTIDE SEQUENCE</scope>
    <source>
        <strain evidence="8">30M1</strain>
    </source>
</reference>
<dbReference type="PANTHER" id="PTHR22950">
    <property type="entry name" value="AMINO ACID TRANSPORTER"/>
    <property type="match status" value="1"/>
</dbReference>
<feature type="transmembrane region" description="Helical" evidence="6">
    <location>
        <begin position="278"/>
        <end position="300"/>
    </location>
</feature>
<dbReference type="FunFam" id="1.20.1740.10:FF:000039">
    <property type="entry name" value="Neutral amino acid transporter (Eurofung)"/>
    <property type="match status" value="1"/>
</dbReference>
<dbReference type="GO" id="GO:0015179">
    <property type="term" value="F:L-amino acid transmembrane transporter activity"/>
    <property type="evidence" value="ECO:0007669"/>
    <property type="project" value="TreeGrafter"/>
</dbReference>
<evidence type="ECO:0000313" key="9">
    <source>
        <dbReference type="Proteomes" id="UP000801428"/>
    </source>
</evidence>
<feature type="transmembrane region" description="Helical" evidence="6">
    <location>
        <begin position="427"/>
        <end position="450"/>
    </location>
</feature>
<evidence type="ECO:0000256" key="3">
    <source>
        <dbReference type="ARBA" id="ARBA00022692"/>
    </source>
</evidence>
<evidence type="ECO:0000256" key="1">
    <source>
        <dbReference type="ARBA" id="ARBA00004141"/>
    </source>
</evidence>
<feature type="transmembrane region" description="Helical" evidence="6">
    <location>
        <begin position="65"/>
        <end position="88"/>
    </location>
</feature>
<evidence type="ECO:0000313" key="8">
    <source>
        <dbReference type="EMBL" id="KAF2993879.1"/>
    </source>
</evidence>
<dbReference type="AlphaFoldDB" id="A0A9P4W641"/>
<evidence type="ECO:0000256" key="4">
    <source>
        <dbReference type="ARBA" id="ARBA00022989"/>
    </source>
</evidence>
<dbReference type="InterPro" id="IPR013057">
    <property type="entry name" value="AA_transpt_TM"/>
</dbReference>